<evidence type="ECO:0000313" key="2">
    <source>
        <dbReference type="Proteomes" id="UP000694892"/>
    </source>
</evidence>
<proteinExistence type="predicted"/>
<sequence length="191" mass="22313">MLSILKNKGYPRTVLQRAEKEVDKLLQETLLKSKKSEKTRERIPFVTTFDTHSKRIRKVVRKYWQILMTDPSTSKVFKDYPLFAYKRGKNVNHYLNCNSVIKGDTVLHLTQGTKIILKGYFTCMSKNVIYYLKCGKGYVGKTNRINEHRSSICNSQTKATSISQHWAECKQNVAQLRWQVLEEIKTKLCQC</sequence>
<accession>A0A974D6X8</accession>
<dbReference type="PANTHER" id="PTHR21301:SF12">
    <property type="match status" value="1"/>
</dbReference>
<dbReference type="AlphaFoldDB" id="A0A974D6X8"/>
<dbReference type="OMA" id="HYLNCNS"/>
<dbReference type="PANTHER" id="PTHR21301">
    <property type="entry name" value="REVERSE TRANSCRIPTASE"/>
    <property type="match status" value="1"/>
</dbReference>
<organism evidence="1 2">
    <name type="scientific">Xenopus laevis</name>
    <name type="common">African clawed frog</name>
    <dbReference type="NCBI Taxonomy" id="8355"/>
    <lineage>
        <taxon>Eukaryota</taxon>
        <taxon>Metazoa</taxon>
        <taxon>Chordata</taxon>
        <taxon>Craniata</taxon>
        <taxon>Vertebrata</taxon>
        <taxon>Euteleostomi</taxon>
        <taxon>Amphibia</taxon>
        <taxon>Batrachia</taxon>
        <taxon>Anura</taxon>
        <taxon>Pipoidea</taxon>
        <taxon>Pipidae</taxon>
        <taxon>Xenopodinae</taxon>
        <taxon>Xenopus</taxon>
        <taxon>Xenopus</taxon>
    </lineage>
</organism>
<name>A0A974D6X8_XENLA</name>
<reference evidence="2" key="1">
    <citation type="journal article" date="2016" name="Nature">
        <title>Genome evolution in the allotetraploid frog Xenopus laevis.</title>
        <authorList>
            <person name="Session A.M."/>
            <person name="Uno Y."/>
            <person name="Kwon T."/>
            <person name="Chapman J.A."/>
            <person name="Toyoda A."/>
            <person name="Takahashi S."/>
            <person name="Fukui A."/>
            <person name="Hikosaka A."/>
            <person name="Suzuki A."/>
            <person name="Kondo M."/>
            <person name="van Heeringen S.J."/>
            <person name="Quigley I."/>
            <person name="Heinz S."/>
            <person name="Ogino H."/>
            <person name="Ochi H."/>
            <person name="Hellsten U."/>
            <person name="Lyons J.B."/>
            <person name="Simakov O."/>
            <person name="Putnam N."/>
            <person name="Stites J."/>
            <person name="Kuroki Y."/>
            <person name="Tanaka T."/>
            <person name="Michiue T."/>
            <person name="Watanabe M."/>
            <person name="Bogdanovic O."/>
            <person name="Lister R."/>
            <person name="Georgiou G."/>
            <person name="Paranjpe S.S."/>
            <person name="van Kruijsbergen I."/>
            <person name="Shu S."/>
            <person name="Carlson J."/>
            <person name="Kinoshita T."/>
            <person name="Ohta Y."/>
            <person name="Mawaribuchi S."/>
            <person name="Jenkins J."/>
            <person name="Grimwood J."/>
            <person name="Schmutz J."/>
            <person name="Mitros T."/>
            <person name="Mozaffari S.V."/>
            <person name="Suzuki Y."/>
            <person name="Haramoto Y."/>
            <person name="Yamamoto T.S."/>
            <person name="Takagi C."/>
            <person name="Heald R."/>
            <person name="Miller K."/>
            <person name="Haudenschild C."/>
            <person name="Kitzman J."/>
            <person name="Nakayama T."/>
            <person name="Izutsu Y."/>
            <person name="Robert J."/>
            <person name="Fortriede J."/>
            <person name="Burns K."/>
            <person name="Lotay V."/>
            <person name="Karimi K."/>
            <person name="Yasuoka Y."/>
            <person name="Dichmann D.S."/>
            <person name="Flajnik M.F."/>
            <person name="Houston D.W."/>
            <person name="Shendure J."/>
            <person name="DuPasquier L."/>
            <person name="Vize P.D."/>
            <person name="Zorn A.M."/>
            <person name="Ito M."/>
            <person name="Marcotte E.M."/>
            <person name="Wallingford J.B."/>
            <person name="Ito Y."/>
            <person name="Asashima M."/>
            <person name="Ueno N."/>
            <person name="Matsuda Y."/>
            <person name="Veenstra G.J."/>
            <person name="Fujiyama A."/>
            <person name="Harland R.M."/>
            <person name="Taira M."/>
            <person name="Rokhsar D.S."/>
        </authorList>
    </citation>
    <scope>NUCLEOTIDE SEQUENCE [LARGE SCALE GENOMIC DNA]</scope>
    <source>
        <strain evidence="2">J</strain>
    </source>
</reference>
<protein>
    <recommendedName>
        <fullName evidence="3">GIY-YIG domain-containing protein</fullName>
    </recommendedName>
</protein>
<dbReference type="EMBL" id="CM004472">
    <property type="protein sequence ID" value="OCT85406.1"/>
    <property type="molecule type" value="Genomic_DNA"/>
</dbReference>
<gene>
    <name evidence="1" type="ORF">XELAEV_18023573mg</name>
</gene>
<dbReference type="Proteomes" id="UP000694892">
    <property type="component" value="Chromosome 4L"/>
</dbReference>
<evidence type="ECO:0008006" key="3">
    <source>
        <dbReference type="Google" id="ProtNLM"/>
    </source>
</evidence>
<evidence type="ECO:0000313" key="1">
    <source>
        <dbReference type="EMBL" id="OCT85406.1"/>
    </source>
</evidence>